<evidence type="ECO:0000256" key="4">
    <source>
        <dbReference type="ARBA" id="ARBA00022553"/>
    </source>
</evidence>
<evidence type="ECO:0000259" key="12">
    <source>
        <dbReference type="PROSITE" id="PS50109"/>
    </source>
</evidence>
<dbReference type="PRINTS" id="PR00344">
    <property type="entry name" value="BCTRLSENSOR"/>
</dbReference>
<evidence type="ECO:0000256" key="2">
    <source>
        <dbReference type="ARBA" id="ARBA00004236"/>
    </source>
</evidence>
<feature type="transmembrane region" description="Helical" evidence="11">
    <location>
        <begin position="161"/>
        <end position="180"/>
    </location>
</feature>
<dbReference type="InterPro" id="IPR005467">
    <property type="entry name" value="His_kinase_dom"/>
</dbReference>
<sequence length="497" mass="53393">MKLATRIALAVGATVPVLVLAAGWLLLLLVAHDLHAEQDAHLRERADAAAVNARQLLRVTAADRPAAVEQARERQLYAFGLDVGIRLTGPHGTVSGGPQPDASVPLPMRARTPVTVEDGARSWRVLSVRLQGSRPGVRGTLWLFSPDTASKDQLALVRRRVVTVALLAAVTSGLMALAVASRAGRPLRRLQQRTSGLDPRVDAARLDHTRTGVIEVDDLARTLQTVLARYDEQAARTTEALTTARSFAAAAAHELRTPLMSMQTNLEILAHHPDLASADRDEVLGDLQAEHARLLGLLVMLRELGRGDLVEADAFGPVDLTEVIDASVADARRRCPTAEITVPVMPRLSVHAWEPGVRTIIDNLLANALVHGRSGDGRARVELGLRAGGHPTGSTAVLTIDDRGPGILPSQRDAVFHRFERGPDSPGSGLGLTLVAQQTALHTGRVRIQDCPGGRGTRIEVRLPVRDSRQTDIPLPAERDWLITTAGRPQGFHKDGS</sequence>
<name>A0ABV2UDT3_9ACTN</name>
<organism evidence="13 14">
    <name type="scientific">Streptomyces sp. 900116325</name>
    <dbReference type="NCBI Taxonomy" id="3154295"/>
    <lineage>
        <taxon>Bacteria</taxon>
        <taxon>Bacillati</taxon>
        <taxon>Actinomycetota</taxon>
        <taxon>Actinomycetes</taxon>
        <taxon>Kitasatosporales</taxon>
        <taxon>Streptomycetaceae</taxon>
        <taxon>Streptomyces</taxon>
    </lineage>
</organism>
<evidence type="ECO:0000313" key="13">
    <source>
        <dbReference type="EMBL" id="MET8435646.1"/>
    </source>
</evidence>
<keyword evidence="7 13" id="KW-0418">Kinase</keyword>
<evidence type="ECO:0000313" key="14">
    <source>
        <dbReference type="Proteomes" id="UP001550044"/>
    </source>
</evidence>
<keyword evidence="9" id="KW-0902">Two-component regulatory system</keyword>
<keyword evidence="8 11" id="KW-1133">Transmembrane helix</keyword>
<keyword evidence="10 11" id="KW-0472">Membrane</keyword>
<dbReference type="InterPro" id="IPR003594">
    <property type="entry name" value="HATPase_dom"/>
</dbReference>
<comment type="subcellular location">
    <subcellularLocation>
        <location evidence="2">Cell membrane</location>
    </subcellularLocation>
</comment>
<dbReference type="SMART" id="SM00387">
    <property type="entry name" value="HATPase_c"/>
    <property type="match status" value="1"/>
</dbReference>
<feature type="domain" description="Histidine kinase" evidence="12">
    <location>
        <begin position="250"/>
        <end position="467"/>
    </location>
</feature>
<accession>A0ABV2UDT3</accession>
<dbReference type="Pfam" id="PF00512">
    <property type="entry name" value="HisKA"/>
    <property type="match status" value="1"/>
</dbReference>
<dbReference type="SMART" id="SM00388">
    <property type="entry name" value="HisKA"/>
    <property type="match status" value="1"/>
</dbReference>
<reference evidence="13 14" key="1">
    <citation type="submission" date="2024-06" db="EMBL/GenBank/DDBJ databases">
        <title>The Natural Products Discovery Center: Release of the First 8490 Sequenced Strains for Exploring Actinobacteria Biosynthetic Diversity.</title>
        <authorList>
            <person name="Kalkreuter E."/>
            <person name="Kautsar S.A."/>
            <person name="Yang D."/>
            <person name="Bader C.D."/>
            <person name="Teijaro C.N."/>
            <person name="Fluegel L."/>
            <person name="Davis C.M."/>
            <person name="Simpson J.R."/>
            <person name="Lauterbach L."/>
            <person name="Steele A.D."/>
            <person name="Gui C."/>
            <person name="Meng S."/>
            <person name="Li G."/>
            <person name="Viehrig K."/>
            <person name="Ye F."/>
            <person name="Su P."/>
            <person name="Kiefer A.F."/>
            <person name="Nichols A."/>
            <person name="Cepeda A.J."/>
            <person name="Yan W."/>
            <person name="Fan B."/>
            <person name="Jiang Y."/>
            <person name="Adhikari A."/>
            <person name="Zheng C.-J."/>
            <person name="Schuster L."/>
            <person name="Cowan T.M."/>
            <person name="Smanski M.J."/>
            <person name="Chevrette M.G."/>
            <person name="De Carvalho L.P.S."/>
            <person name="Shen B."/>
        </authorList>
    </citation>
    <scope>NUCLEOTIDE SEQUENCE [LARGE SCALE GENOMIC DNA]</scope>
    <source>
        <strain evidence="13 14">NPDC005137</strain>
    </source>
</reference>
<dbReference type="InterPro" id="IPR036890">
    <property type="entry name" value="HATPase_C_sf"/>
</dbReference>
<dbReference type="InterPro" id="IPR036097">
    <property type="entry name" value="HisK_dim/P_sf"/>
</dbReference>
<dbReference type="InterPro" id="IPR050428">
    <property type="entry name" value="TCS_sensor_his_kinase"/>
</dbReference>
<dbReference type="InterPro" id="IPR004358">
    <property type="entry name" value="Sig_transdc_His_kin-like_C"/>
</dbReference>
<gene>
    <name evidence="13" type="ORF">ABZV61_23240</name>
</gene>
<dbReference type="Gene3D" id="3.30.565.10">
    <property type="entry name" value="Histidine kinase-like ATPase, C-terminal domain"/>
    <property type="match status" value="1"/>
</dbReference>
<dbReference type="SUPFAM" id="SSF55874">
    <property type="entry name" value="ATPase domain of HSP90 chaperone/DNA topoisomerase II/histidine kinase"/>
    <property type="match status" value="1"/>
</dbReference>
<keyword evidence="5" id="KW-0808">Transferase</keyword>
<comment type="caution">
    <text evidence="13">The sequence shown here is derived from an EMBL/GenBank/DDBJ whole genome shotgun (WGS) entry which is preliminary data.</text>
</comment>
<dbReference type="EMBL" id="JBEXIP010000019">
    <property type="protein sequence ID" value="MET8435646.1"/>
    <property type="molecule type" value="Genomic_DNA"/>
</dbReference>
<dbReference type="PANTHER" id="PTHR45436:SF5">
    <property type="entry name" value="SENSOR HISTIDINE KINASE TRCS"/>
    <property type="match status" value="1"/>
</dbReference>
<keyword evidence="4" id="KW-0597">Phosphoprotein</keyword>
<dbReference type="SUPFAM" id="SSF47384">
    <property type="entry name" value="Homodimeric domain of signal transducing histidine kinase"/>
    <property type="match status" value="1"/>
</dbReference>
<evidence type="ECO:0000256" key="9">
    <source>
        <dbReference type="ARBA" id="ARBA00023012"/>
    </source>
</evidence>
<evidence type="ECO:0000256" key="3">
    <source>
        <dbReference type="ARBA" id="ARBA00012438"/>
    </source>
</evidence>
<dbReference type="InterPro" id="IPR003661">
    <property type="entry name" value="HisK_dim/P_dom"/>
</dbReference>
<protein>
    <recommendedName>
        <fullName evidence="3">histidine kinase</fullName>
        <ecNumber evidence="3">2.7.13.3</ecNumber>
    </recommendedName>
</protein>
<comment type="catalytic activity">
    <reaction evidence="1">
        <text>ATP + protein L-histidine = ADP + protein N-phospho-L-histidine.</text>
        <dbReference type="EC" id="2.7.13.3"/>
    </reaction>
</comment>
<feature type="transmembrane region" description="Helical" evidence="11">
    <location>
        <begin position="7"/>
        <end position="31"/>
    </location>
</feature>
<dbReference type="Gene3D" id="1.10.287.130">
    <property type="match status" value="1"/>
</dbReference>
<dbReference type="Proteomes" id="UP001550044">
    <property type="component" value="Unassembled WGS sequence"/>
</dbReference>
<keyword evidence="6 11" id="KW-0812">Transmembrane</keyword>
<dbReference type="PANTHER" id="PTHR45436">
    <property type="entry name" value="SENSOR HISTIDINE KINASE YKOH"/>
    <property type="match status" value="1"/>
</dbReference>
<dbReference type="Pfam" id="PF02518">
    <property type="entry name" value="HATPase_c"/>
    <property type="match status" value="1"/>
</dbReference>
<evidence type="ECO:0000256" key="10">
    <source>
        <dbReference type="ARBA" id="ARBA00023136"/>
    </source>
</evidence>
<dbReference type="GO" id="GO:0016301">
    <property type="term" value="F:kinase activity"/>
    <property type="evidence" value="ECO:0007669"/>
    <property type="project" value="UniProtKB-KW"/>
</dbReference>
<dbReference type="EC" id="2.7.13.3" evidence="3"/>
<dbReference type="CDD" id="cd00082">
    <property type="entry name" value="HisKA"/>
    <property type="match status" value="1"/>
</dbReference>
<evidence type="ECO:0000256" key="1">
    <source>
        <dbReference type="ARBA" id="ARBA00000085"/>
    </source>
</evidence>
<evidence type="ECO:0000256" key="6">
    <source>
        <dbReference type="ARBA" id="ARBA00022692"/>
    </source>
</evidence>
<proteinExistence type="predicted"/>
<evidence type="ECO:0000256" key="5">
    <source>
        <dbReference type="ARBA" id="ARBA00022679"/>
    </source>
</evidence>
<dbReference type="PROSITE" id="PS50109">
    <property type="entry name" value="HIS_KIN"/>
    <property type="match status" value="1"/>
</dbReference>
<keyword evidence="14" id="KW-1185">Reference proteome</keyword>
<dbReference type="RefSeq" id="WP_356710853.1">
    <property type="nucleotide sequence ID" value="NZ_JBEXIP010000019.1"/>
</dbReference>
<evidence type="ECO:0000256" key="11">
    <source>
        <dbReference type="SAM" id="Phobius"/>
    </source>
</evidence>
<evidence type="ECO:0000256" key="7">
    <source>
        <dbReference type="ARBA" id="ARBA00022777"/>
    </source>
</evidence>
<evidence type="ECO:0000256" key="8">
    <source>
        <dbReference type="ARBA" id="ARBA00022989"/>
    </source>
</evidence>